<keyword evidence="1" id="KW-0805">Transcription regulation</keyword>
<evidence type="ECO:0000259" key="4">
    <source>
        <dbReference type="PROSITE" id="PS50995"/>
    </source>
</evidence>
<dbReference type="InterPro" id="IPR036388">
    <property type="entry name" value="WH-like_DNA-bd_sf"/>
</dbReference>
<dbReference type="Pfam" id="PF01047">
    <property type="entry name" value="MarR"/>
    <property type="match status" value="1"/>
</dbReference>
<keyword evidence="2" id="KW-0238">DNA-binding</keyword>
<dbReference type="SUPFAM" id="SSF46785">
    <property type="entry name" value="Winged helix' DNA-binding domain"/>
    <property type="match status" value="1"/>
</dbReference>
<comment type="caution">
    <text evidence="5">The sequence shown here is derived from an EMBL/GenBank/DDBJ whole genome shotgun (WGS) entry which is preliminary data.</text>
</comment>
<dbReference type="Proteomes" id="UP001194469">
    <property type="component" value="Unassembled WGS sequence"/>
</dbReference>
<dbReference type="InterPro" id="IPR023187">
    <property type="entry name" value="Tscrpt_reg_MarR-type_CS"/>
</dbReference>
<dbReference type="RefSeq" id="WP_196610590.1">
    <property type="nucleotide sequence ID" value="NZ_VRYY01000710.1"/>
</dbReference>
<dbReference type="SMART" id="SM00347">
    <property type="entry name" value="HTH_MARR"/>
    <property type="match status" value="1"/>
</dbReference>
<dbReference type="Gene3D" id="1.10.10.10">
    <property type="entry name" value="Winged helix-like DNA-binding domain superfamily/Winged helix DNA-binding domain"/>
    <property type="match status" value="1"/>
</dbReference>
<keyword evidence="6" id="KW-1185">Reference proteome</keyword>
<dbReference type="PANTHER" id="PTHR42756">
    <property type="entry name" value="TRANSCRIPTIONAL REGULATOR, MARR"/>
    <property type="match status" value="1"/>
</dbReference>
<dbReference type="PROSITE" id="PS50995">
    <property type="entry name" value="HTH_MARR_2"/>
    <property type="match status" value="1"/>
</dbReference>
<dbReference type="EMBL" id="VRYY01000710">
    <property type="protein sequence ID" value="MBG3878749.1"/>
    <property type="molecule type" value="Genomic_DNA"/>
</dbReference>
<dbReference type="PRINTS" id="PR00598">
    <property type="entry name" value="HTHMARR"/>
</dbReference>
<feature type="domain" description="HTH marR-type" evidence="4">
    <location>
        <begin position="13"/>
        <end position="149"/>
    </location>
</feature>
<evidence type="ECO:0000313" key="6">
    <source>
        <dbReference type="Proteomes" id="UP001194469"/>
    </source>
</evidence>
<dbReference type="InterPro" id="IPR000835">
    <property type="entry name" value="HTH_MarR-typ"/>
</dbReference>
<keyword evidence="3" id="KW-0804">Transcription</keyword>
<proteinExistence type="predicted"/>
<sequence length="149" mass="16381">MLTDAHFPDVLASHRLSTLVGELSRAWRARLDQRLKPLGLSQASGVVLWALALGGALTQTQLARSIGIEGSTLVRQIDRLEADGHLRRVQNPDDRRVNLLELTDSGNELANAVDAVGRAVRDELFAGLPVADLHTTMRTLHQLRLRLPD</sequence>
<protein>
    <submittedName>
        <fullName evidence="5">MarR family transcriptional regulator</fullName>
    </submittedName>
</protein>
<reference evidence="5 6" key="1">
    <citation type="submission" date="2019-08" db="EMBL/GenBank/DDBJ databases">
        <authorList>
            <person name="Luo N."/>
        </authorList>
    </citation>
    <scope>NUCLEOTIDE SEQUENCE [LARGE SCALE GENOMIC DNA]</scope>
    <source>
        <strain evidence="5 6">NCIMB 9442</strain>
    </source>
</reference>
<dbReference type="PANTHER" id="PTHR42756:SF1">
    <property type="entry name" value="TRANSCRIPTIONAL REPRESSOR OF EMRAB OPERON"/>
    <property type="match status" value="1"/>
</dbReference>
<organism evidence="5 6">
    <name type="scientific">Nitratidesulfovibrio oxamicus</name>
    <dbReference type="NCBI Taxonomy" id="32016"/>
    <lineage>
        <taxon>Bacteria</taxon>
        <taxon>Pseudomonadati</taxon>
        <taxon>Thermodesulfobacteriota</taxon>
        <taxon>Desulfovibrionia</taxon>
        <taxon>Desulfovibrionales</taxon>
        <taxon>Desulfovibrionaceae</taxon>
        <taxon>Nitratidesulfovibrio</taxon>
    </lineage>
</organism>
<name>A0ABS0J8M7_9BACT</name>
<evidence type="ECO:0000256" key="1">
    <source>
        <dbReference type="ARBA" id="ARBA00023015"/>
    </source>
</evidence>
<evidence type="ECO:0000256" key="3">
    <source>
        <dbReference type="ARBA" id="ARBA00023163"/>
    </source>
</evidence>
<dbReference type="InterPro" id="IPR036390">
    <property type="entry name" value="WH_DNA-bd_sf"/>
</dbReference>
<gene>
    <name evidence="5" type="ORF">FVW20_17510</name>
</gene>
<accession>A0ABS0J8M7</accession>
<dbReference type="PROSITE" id="PS01117">
    <property type="entry name" value="HTH_MARR_1"/>
    <property type="match status" value="1"/>
</dbReference>
<evidence type="ECO:0000256" key="2">
    <source>
        <dbReference type="ARBA" id="ARBA00023125"/>
    </source>
</evidence>
<evidence type="ECO:0000313" key="5">
    <source>
        <dbReference type="EMBL" id="MBG3878749.1"/>
    </source>
</evidence>